<dbReference type="PROSITE" id="PS51257">
    <property type="entry name" value="PROKAR_LIPOPROTEIN"/>
    <property type="match status" value="1"/>
</dbReference>
<dbReference type="InterPro" id="IPR023171">
    <property type="entry name" value="Na/H_antiporter_dom_sf"/>
</dbReference>
<comment type="subcellular location">
    <subcellularLocation>
        <location evidence="1">Cell inner membrane</location>
        <topology evidence="1">Multi-pass membrane protein</topology>
    </subcellularLocation>
    <subcellularLocation>
        <location evidence="6">Cell membrane</location>
        <topology evidence="6">Multi-pass membrane protein</topology>
    </subcellularLocation>
</comment>
<feature type="transmembrane region" description="Helical" evidence="6">
    <location>
        <begin position="192"/>
        <end position="211"/>
    </location>
</feature>
<comment type="similarity">
    <text evidence="6">Belongs to the NhaA Na(+)/H(+) (TC 2.A.33) antiporter family.</text>
</comment>
<evidence type="ECO:0000313" key="8">
    <source>
        <dbReference type="Proteomes" id="UP000323426"/>
    </source>
</evidence>
<dbReference type="Gene3D" id="1.20.1530.10">
    <property type="entry name" value="Na+/H+ antiporter like domain"/>
    <property type="match status" value="1"/>
</dbReference>
<feature type="transmembrane region" description="Helical" evidence="6">
    <location>
        <begin position="65"/>
        <end position="85"/>
    </location>
</feature>
<feature type="transmembrane region" description="Helical" evidence="6">
    <location>
        <begin position="223"/>
        <end position="247"/>
    </location>
</feature>
<accession>A0A5M6DGL1</accession>
<dbReference type="PANTHER" id="PTHR30341">
    <property type="entry name" value="SODIUM ION/PROTON ANTIPORTER NHAA-RELATED"/>
    <property type="match status" value="1"/>
</dbReference>
<keyword evidence="3 6" id="KW-0812">Transmembrane</keyword>
<comment type="function">
    <text evidence="6">Na(+)/H(+) antiporter that extrudes sodium in exchange for external protons.</text>
</comment>
<evidence type="ECO:0000256" key="4">
    <source>
        <dbReference type="ARBA" id="ARBA00022989"/>
    </source>
</evidence>
<dbReference type="EMBL" id="VWSF01000006">
    <property type="protein sequence ID" value="KAA5546668.1"/>
    <property type="molecule type" value="Genomic_DNA"/>
</dbReference>
<name>A0A5M6DGL1_9BACT</name>
<dbReference type="InterPro" id="IPR004670">
    <property type="entry name" value="NhaA"/>
</dbReference>
<feature type="transmembrane region" description="Helical" evidence="6">
    <location>
        <begin position="163"/>
        <end position="186"/>
    </location>
</feature>
<feature type="transmembrane region" description="Helical" evidence="6">
    <location>
        <begin position="21"/>
        <end position="45"/>
    </location>
</feature>
<dbReference type="GO" id="GO:0015385">
    <property type="term" value="F:sodium:proton antiporter activity"/>
    <property type="evidence" value="ECO:0007669"/>
    <property type="project" value="UniProtKB-UniRule"/>
</dbReference>
<keyword evidence="6" id="KW-0915">Sodium</keyword>
<gene>
    <name evidence="6 7" type="primary">nhaA</name>
    <name evidence="7" type="ORF">F0145_10000</name>
</gene>
<evidence type="ECO:0000256" key="6">
    <source>
        <dbReference type="HAMAP-Rule" id="MF_01844"/>
    </source>
</evidence>
<dbReference type="NCBIfam" id="NF007111">
    <property type="entry name" value="PRK09560.1"/>
    <property type="match status" value="1"/>
</dbReference>
<feature type="transmembrane region" description="Helical" evidence="6">
    <location>
        <begin position="106"/>
        <end position="125"/>
    </location>
</feature>
<evidence type="ECO:0000256" key="3">
    <source>
        <dbReference type="ARBA" id="ARBA00022692"/>
    </source>
</evidence>
<dbReference type="GO" id="GO:0006885">
    <property type="term" value="P:regulation of pH"/>
    <property type="evidence" value="ECO:0007669"/>
    <property type="project" value="UniProtKB-UniRule"/>
</dbReference>
<proteinExistence type="inferred from homology"/>
<feature type="transmembrane region" description="Helical" evidence="6">
    <location>
        <begin position="337"/>
        <end position="358"/>
    </location>
</feature>
<keyword evidence="6" id="KW-0813">Transport</keyword>
<organism evidence="7 8">
    <name type="scientific">Adhaeribacter rhizoryzae</name>
    <dbReference type="NCBI Taxonomy" id="2607907"/>
    <lineage>
        <taxon>Bacteria</taxon>
        <taxon>Pseudomonadati</taxon>
        <taxon>Bacteroidota</taxon>
        <taxon>Cytophagia</taxon>
        <taxon>Cytophagales</taxon>
        <taxon>Hymenobacteraceae</taxon>
        <taxon>Adhaeribacter</taxon>
    </lineage>
</organism>
<keyword evidence="2 6" id="KW-1003">Cell membrane</keyword>
<keyword evidence="4 6" id="KW-1133">Transmembrane helix</keyword>
<evidence type="ECO:0000256" key="1">
    <source>
        <dbReference type="ARBA" id="ARBA00004429"/>
    </source>
</evidence>
<evidence type="ECO:0000256" key="5">
    <source>
        <dbReference type="ARBA" id="ARBA00023136"/>
    </source>
</evidence>
<dbReference type="Pfam" id="PF06965">
    <property type="entry name" value="Na_H_antiport_1"/>
    <property type="match status" value="1"/>
</dbReference>
<dbReference type="AlphaFoldDB" id="A0A5M6DGL1"/>
<keyword evidence="6" id="KW-0739">Sodium transport</keyword>
<evidence type="ECO:0000256" key="2">
    <source>
        <dbReference type="ARBA" id="ARBA00022475"/>
    </source>
</evidence>
<feature type="transmembrane region" description="Helical" evidence="6">
    <location>
        <begin position="137"/>
        <end position="154"/>
    </location>
</feature>
<keyword evidence="6" id="KW-0050">Antiport</keyword>
<protein>
    <recommendedName>
        <fullName evidence="6">Na(+)/H(+) antiporter NhaA</fullName>
    </recommendedName>
    <alternativeName>
        <fullName evidence="6">Sodium/proton antiporter NhaA</fullName>
    </alternativeName>
</protein>
<sequence>MVNTIRPKFFNRKTFREFLKSGSAGGIILIACLIFSLIIANSPLGTGFEHLLSREIGYQSSNLELRYSVLLWINDGLMAIFFLLVGLEIKRELVEGELSSFKQAALPVFAAVGGMLVPAAIYALLNNGTDTANGWGIPMATDIAFAIAVLSLLGKQVPLSLKVFLTALAIVDDLGAILVIALFYSTEMHLNYLLYAGGVFALLIAFNLLGFKNLAFYLIPGVFMWYFIHHSGIHATIAGVLTALTLPTTPGAEESPLEKLEHGLTKPVNFFIMPLFALANTNIRFEADMIDGLTSNLGLGIILGLFIGKPLGITLISWLSVNLRISSLPSGVRWSQILGAGILAGIGFTMSIFIALLSFSNPLHQTEAKFSILIASLLAGLVGFVVLKWLGKKTVTADKTIIQHK</sequence>
<evidence type="ECO:0000313" key="7">
    <source>
        <dbReference type="EMBL" id="KAA5546668.1"/>
    </source>
</evidence>
<comment type="caution">
    <text evidence="7">The sequence shown here is derived from an EMBL/GenBank/DDBJ whole genome shotgun (WGS) entry which is preliminary data.</text>
</comment>
<reference evidence="7 8" key="1">
    <citation type="submission" date="2019-09" db="EMBL/GenBank/DDBJ databases">
        <title>Genome sequence and assembly of Adhaeribacter sp.</title>
        <authorList>
            <person name="Chhetri G."/>
        </authorList>
    </citation>
    <scope>NUCLEOTIDE SEQUENCE [LARGE SCALE GENOMIC DNA]</scope>
    <source>
        <strain evidence="7 8">DK36</strain>
    </source>
</reference>
<dbReference type="HAMAP" id="MF_01844">
    <property type="entry name" value="NhaA"/>
    <property type="match status" value="1"/>
</dbReference>
<dbReference type="Proteomes" id="UP000323426">
    <property type="component" value="Unassembled WGS sequence"/>
</dbReference>
<feature type="transmembrane region" description="Helical" evidence="6">
    <location>
        <begin position="370"/>
        <end position="390"/>
    </location>
</feature>
<comment type="catalytic activity">
    <reaction evidence="6">
        <text>Na(+)(in) + 2 H(+)(out) = Na(+)(out) + 2 H(+)(in)</text>
        <dbReference type="Rhea" id="RHEA:29251"/>
        <dbReference type="ChEBI" id="CHEBI:15378"/>
        <dbReference type="ChEBI" id="CHEBI:29101"/>
    </reaction>
</comment>
<dbReference type="NCBIfam" id="TIGR00773">
    <property type="entry name" value="NhaA"/>
    <property type="match status" value="1"/>
</dbReference>
<dbReference type="PANTHER" id="PTHR30341:SF0">
    <property type="entry name" value="NA(+)_H(+) ANTIPORTER NHAA"/>
    <property type="match status" value="1"/>
</dbReference>
<dbReference type="RefSeq" id="WP_150088272.1">
    <property type="nucleotide sequence ID" value="NZ_VWSF01000006.1"/>
</dbReference>
<keyword evidence="6" id="KW-0406">Ion transport</keyword>
<keyword evidence="5 6" id="KW-0472">Membrane</keyword>
<dbReference type="NCBIfam" id="NF007112">
    <property type="entry name" value="PRK09561.1"/>
    <property type="match status" value="1"/>
</dbReference>
<feature type="transmembrane region" description="Helical" evidence="6">
    <location>
        <begin position="297"/>
        <end position="317"/>
    </location>
</feature>
<keyword evidence="8" id="KW-1185">Reference proteome</keyword>
<dbReference type="GO" id="GO:0005886">
    <property type="term" value="C:plasma membrane"/>
    <property type="evidence" value="ECO:0007669"/>
    <property type="project" value="UniProtKB-SubCell"/>
</dbReference>